<keyword evidence="4" id="KW-0963">Cytoplasm</keyword>
<name>A0A7J6MQK2_PERCH</name>
<evidence type="ECO:0000259" key="10">
    <source>
        <dbReference type="PROSITE" id="PS51203"/>
    </source>
</evidence>
<dbReference type="Pfam" id="PF00098">
    <property type="entry name" value="zf-CCHC"/>
    <property type="match status" value="1"/>
</dbReference>
<dbReference type="SUPFAM" id="SSF57756">
    <property type="entry name" value="Retrovirus zinc finger-like domains"/>
    <property type="match status" value="1"/>
</dbReference>
<keyword evidence="5" id="KW-0597">Phosphoprotein</keyword>
<evidence type="ECO:0000313" key="11">
    <source>
        <dbReference type="EMBL" id="KAF4673676.1"/>
    </source>
</evidence>
<dbReference type="PANTHER" id="PTHR12356">
    <property type="entry name" value="NUCLEAR MOVEMENT PROTEIN NUDC"/>
    <property type="match status" value="1"/>
</dbReference>
<comment type="caution">
    <text evidence="11">The sequence shown here is derived from an EMBL/GenBank/DDBJ whole genome shotgun (WGS) entry which is preliminary data.</text>
</comment>
<dbReference type="GO" id="GO:0051082">
    <property type="term" value="F:unfolded protein binding"/>
    <property type="evidence" value="ECO:0007669"/>
    <property type="project" value="TreeGrafter"/>
</dbReference>
<feature type="non-terminal residue" evidence="11">
    <location>
        <position position="541"/>
    </location>
</feature>
<evidence type="ECO:0000256" key="2">
    <source>
        <dbReference type="ARBA" id="ARBA00010513"/>
    </source>
</evidence>
<feature type="compositionally biased region" description="Basic residues" evidence="8">
    <location>
        <begin position="514"/>
        <end position="541"/>
    </location>
</feature>
<dbReference type="AlphaFoldDB" id="A0A7J6MQK2"/>
<dbReference type="SMART" id="SM00343">
    <property type="entry name" value="ZnF_C2HC"/>
    <property type="match status" value="1"/>
</dbReference>
<evidence type="ECO:0000256" key="8">
    <source>
        <dbReference type="SAM" id="MobiDB-lite"/>
    </source>
</evidence>
<comment type="subcellular location">
    <subcellularLocation>
        <location evidence="1">Cytoplasm</location>
    </subcellularLocation>
</comment>
<dbReference type="InterPro" id="IPR037898">
    <property type="entry name" value="NudC_fam"/>
</dbReference>
<dbReference type="Gene3D" id="2.60.40.790">
    <property type="match status" value="1"/>
</dbReference>
<dbReference type="InterPro" id="IPR001878">
    <property type="entry name" value="Znf_CCHC"/>
</dbReference>
<dbReference type="GO" id="GO:0006457">
    <property type="term" value="P:protein folding"/>
    <property type="evidence" value="ECO:0007669"/>
    <property type="project" value="TreeGrafter"/>
</dbReference>
<evidence type="ECO:0000256" key="1">
    <source>
        <dbReference type="ARBA" id="ARBA00004496"/>
    </source>
</evidence>
<keyword evidence="7" id="KW-0479">Metal-binding</keyword>
<dbReference type="PROSITE" id="PS51203">
    <property type="entry name" value="CS"/>
    <property type="match status" value="1"/>
</dbReference>
<feature type="region of interest" description="Disordered" evidence="8">
    <location>
        <begin position="376"/>
        <end position="397"/>
    </location>
</feature>
<proteinExistence type="inferred from homology"/>
<evidence type="ECO:0000259" key="9">
    <source>
        <dbReference type="PROSITE" id="PS50158"/>
    </source>
</evidence>
<dbReference type="GO" id="GO:0008270">
    <property type="term" value="F:zinc ion binding"/>
    <property type="evidence" value="ECO:0007669"/>
    <property type="project" value="UniProtKB-KW"/>
</dbReference>
<feature type="region of interest" description="Disordered" evidence="8">
    <location>
        <begin position="453"/>
        <end position="541"/>
    </location>
</feature>
<dbReference type="Proteomes" id="UP000591131">
    <property type="component" value="Unassembled WGS sequence"/>
</dbReference>
<feature type="region of interest" description="Disordered" evidence="8">
    <location>
        <begin position="70"/>
        <end position="164"/>
    </location>
</feature>
<dbReference type="InterPro" id="IPR007052">
    <property type="entry name" value="CS_dom"/>
</dbReference>
<dbReference type="GO" id="GO:0005737">
    <property type="term" value="C:cytoplasm"/>
    <property type="evidence" value="ECO:0007669"/>
    <property type="project" value="UniProtKB-SubCell"/>
</dbReference>
<feature type="compositionally biased region" description="Basic residues" evidence="8">
    <location>
        <begin position="490"/>
        <end position="505"/>
    </location>
</feature>
<evidence type="ECO:0000313" key="12">
    <source>
        <dbReference type="Proteomes" id="UP000591131"/>
    </source>
</evidence>
<feature type="domain" description="CS" evidence="10">
    <location>
        <begin position="160"/>
        <end position="258"/>
    </location>
</feature>
<evidence type="ECO:0000256" key="7">
    <source>
        <dbReference type="PROSITE-ProRule" id="PRU00047"/>
    </source>
</evidence>
<dbReference type="EMBL" id="JAAPAO010000078">
    <property type="protein sequence ID" value="KAF4673676.1"/>
    <property type="molecule type" value="Genomic_DNA"/>
</dbReference>
<gene>
    <name evidence="11" type="ORF">FOL47_010259</name>
</gene>
<keyword evidence="12" id="KW-1185">Reference proteome</keyword>
<evidence type="ECO:0000256" key="6">
    <source>
        <dbReference type="ARBA" id="ARBA00030427"/>
    </source>
</evidence>
<evidence type="ECO:0000256" key="3">
    <source>
        <dbReference type="ARBA" id="ARBA00017641"/>
    </source>
</evidence>
<dbReference type="CDD" id="cd06467">
    <property type="entry name" value="p23_NUDC_like"/>
    <property type="match status" value="1"/>
</dbReference>
<sequence length="541" mass="61860">MSSDDMSRYDGVYLSVAQQIGAIEPLLDSFFSFLERKTDFMTGEATSGAAKEMVLKSFDKYYQVAMQRKVDEAEKNRRADEERKARAEAQKKADMEEYEARKRQQEQEEEPKIVEITEEEEPSKDEPMKEEAAADEKENTDEENTIDVDDDTPPPPGNGGATDKYTWTQTLSVADLHRDIQAVEVYIPVKPGTRAKNVKITMTADKVKVATDADGEIINGEWSARIKPDDSMWTLEDNKTIHLSLDKYDGMKWWPCVVKGDKEIDTKKIVPENSKLSDLDGETRSTVEKMMYDQQRKQMGLPTSDQQKQADLLEKFKKAHPEMDFSNAKINYGGEVVVTDSTSRMPARLRMPANNYMSTSATLQTHGIWKHTIKYDPHASEEEKRKEIGREEDLKHGDDYNAQARSLFQLAAVQMEGRGGHEPGYTPGACKHCGQVGHLAKQCMNLIDIDDLDNPNPRKKPSTFSSEVAQRPKVYDKVEISSEASDSDKRKKKHHHHHHVKRHLRRRDESGSRSRSRSRDRKDKKRRKSSSKRSSSHRHRS</sequence>
<keyword evidence="7" id="KW-0862">Zinc</keyword>
<feature type="compositionally biased region" description="Basic and acidic residues" evidence="8">
    <location>
        <begin position="124"/>
        <end position="137"/>
    </location>
</feature>
<protein>
    <recommendedName>
        <fullName evidence="3">Nuclear migration protein nudC</fullName>
    </recommendedName>
    <alternativeName>
        <fullName evidence="6">Nuclear distribution protein C homolog</fullName>
    </alternativeName>
</protein>
<feature type="compositionally biased region" description="Basic and acidic residues" evidence="8">
    <location>
        <begin position="70"/>
        <end position="115"/>
    </location>
</feature>
<dbReference type="InterPro" id="IPR036875">
    <property type="entry name" value="Znf_CCHC_sf"/>
</dbReference>
<dbReference type="OrthoDB" id="416217at2759"/>
<dbReference type="InterPro" id="IPR025934">
    <property type="entry name" value="NudC_N_dom"/>
</dbReference>
<keyword evidence="7" id="KW-0863">Zinc-finger</keyword>
<comment type="similarity">
    <text evidence="2">Belongs to the nudC family.</text>
</comment>
<evidence type="ECO:0000256" key="4">
    <source>
        <dbReference type="ARBA" id="ARBA00022490"/>
    </source>
</evidence>
<organism evidence="11 12">
    <name type="scientific">Perkinsus chesapeaki</name>
    <name type="common">Clam parasite</name>
    <name type="synonym">Perkinsus andrewsi</name>
    <dbReference type="NCBI Taxonomy" id="330153"/>
    <lineage>
        <taxon>Eukaryota</taxon>
        <taxon>Sar</taxon>
        <taxon>Alveolata</taxon>
        <taxon>Perkinsozoa</taxon>
        <taxon>Perkinsea</taxon>
        <taxon>Perkinsida</taxon>
        <taxon>Perkinsidae</taxon>
        <taxon>Perkinsus</taxon>
    </lineage>
</organism>
<feature type="domain" description="CCHC-type" evidence="9">
    <location>
        <begin position="430"/>
        <end position="443"/>
    </location>
</feature>
<accession>A0A7J6MQK2</accession>
<evidence type="ECO:0000256" key="5">
    <source>
        <dbReference type="ARBA" id="ARBA00022553"/>
    </source>
</evidence>
<feature type="compositionally biased region" description="Acidic residues" evidence="8">
    <location>
        <begin position="138"/>
        <end position="152"/>
    </location>
</feature>
<dbReference type="FunFam" id="2.60.40.790:FF:000001">
    <property type="entry name" value="Nuclear migration protein nudC"/>
    <property type="match status" value="1"/>
</dbReference>
<dbReference type="PROSITE" id="PS50158">
    <property type="entry name" value="ZF_CCHC"/>
    <property type="match status" value="1"/>
</dbReference>
<dbReference type="Pfam" id="PF14050">
    <property type="entry name" value="Nudc_N"/>
    <property type="match status" value="1"/>
</dbReference>
<dbReference type="Pfam" id="PF04969">
    <property type="entry name" value="CS"/>
    <property type="match status" value="1"/>
</dbReference>
<dbReference type="PANTHER" id="PTHR12356:SF3">
    <property type="entry name" value="NUCLEAR MIGRATION PROTEIN NUDC"/>
    <property type="match status" value="1"/>
</dbReference>
<dbReference type="InterPro" id="IPR008978">
    <property type="entry name" value="HSP20-like_chaperone"/>
</dbReference>
<reference evidence="11 12" key="1">
    <citation type="submission" date="2020-04" db="EMBL/GenBank/DDBJ databases">
        <title>Perkinsus chesapeaki whole genome sequence.</title>
        <authorList>
            <person name="Bogema D.R."/>
        </authorList>
    </citation>
    <scope>NUCLEOTIDE SEQUENCE [LARGE SCALE GENOMIC DNA]</scope>
    <source>
        <strain evidence="11">ATCC PRA-425</strain>
    </source>
</reference>
<dbReference type="SUPFAM" id="SSF49764">
    <property type="entry name" value="HSP20-like chaperones"/>
    <property type="match status" value="1"/>
</dbReference>
<dbReference type="GO" id="GO:0003676">
    <property type="term" value="F:nucleic acid binding"/>
    <property type="evidence" value="ECO:0007669"/>
    <property type="project" value="InterPro"/>
</dbReference>